<dbReference type="SUPFAM" id="SSF49899">
    <property type="entry name" value="Concanavalin A-like lectins/glucanases"/>
    <property type="match status" value="1"/>
</dbReference>
<evidence type="ECO:0000256" key="1">
    <source>
        <dbReference type="ARBA" id="ARBA00022729"/>
    </source>
</evidence>
<dbReference type="InterPro" id="IPR013320">
    <property type="entry name" value="ConA-like_dom_sf"/>
</dbReference>
<evidence type="ECO:0000256" key="4">
    <source>
        <dbReference type="ARBA" id="ARBA00023295"/>
    </source>
</evidence>
<feature type="compositionally biased region" description="Polar residues" evidence="5">
    <location>
        <begin position="1"/>
        <end position="11"/>
    </location>
</feature>
<evidence type="ECO:0000259" key="6">
    <source>
        <dbReference type="SMART" id="SM00560"/>
    </source>
</evidence>
<feature type="domain" description="LamG-like jellyroll fold" evidence="6">
    <location>
        <begin position="135"/>
        <end position="270"/>
    </location>
</feature>
<dbReference type="Pfam" id="PF13385">
    <property type="entry name" value="Laminin_G_3"/>
    <property type="match status" value="1"/>
</dbReference>
<keyword evidence="8" id="KW-1185">Reference proteome</keyword>
<evidence type="ECO:0000256" key="3">
    <source>
        <dbReference type="ARBA" id="ARBA00023157"/>
    </source>
</evidence>
<dbReference type="EMBL" id="QWEE01000002">
    <property type="protein sequence ID" value="RII94792.1"/>
    <property type="molecule type" value="Genomic_DNA"/>
</dbReference>
<dbReference type="Gene3D" id="2.115.10.20">
    <property type="entry name" value="Glycosyl hydrolase domain, family 43"/>
    <property type="match status" value="1"/>
</dbReference>
<protein>
    <recommendedName>
        <fullName evidence="6">LamG-like jellyroll fold domain-containing protein</fullName>
    </recommendedName>
</protein>
<evidence type="ECO:0000313" key="7">
    <source>
        <dbReference type="EMBL" id="RII94792.1"/>
    </source>
</evidence>
<accession>A0ABX9NAA5</accession>
<dbReference type="CDD" id="cd08983">
    <property type="entry name" value="GH43_Bt3655-like"/>
    <property type="match status" value="1"/>
</dbReference>
<dbReference type="PANTHER" id="PTHR43301:SF3">
    <property type="entry name" value="ARABINAN ENDO-1,5-ALPHA-L-ARABINOSIDASE A-RELATED"/>
    <property type="match status" value="1"/>
</dbReference>
<dbReference type="SUPFAM" id="SSF75005">
    <property type="entry name" value="Arabinanase/levansucrase/invertase"/>
    <property type="match status" value="1"/>
</dbReference>
<keyword evidence="4" id="KW-0326">Glycosidase</keyword>
<evidence type="ECO:0000256" key="5">
    <source>
        <dbReference type="SAM" id="MobiDB-lite"/>
    </source>
</evidence>
<proteinExistence type="predicted"/>
<keyword evidence="2" id="KW-0378">Hydrolase</keyword>
<dbReference type="PANTHER" id="PTHR43301">
    <property type="entry name" value="ARABINAN ENDO-1,5-ALPHA-L-ARABINOSIDASE"/>
    <property type="match status" value="1"/>
</dbReference>
<dbReference type="InterPro" id="IPR006558">
    <property type="entry name" value="LamG-like"/>
</dbReference>
<evidence type="ECO:0000313" key="8">
    <source>
        <dbReference type="Proteomes" id="UP000265355"/>
    </source>
</evidence>
<organism evidence="7 8">
    <name type="scientific">Clavibacter californiensis</name>
    <dbReference type="NCBI Taxonomy" id="1401995"/>
    <lineage>
        <taxon>Bacteria</taxon>
        <taxon>Bacillati</taxon>
        <taxon>Actinomycetota</taxon>
        <taxon>Actinomycetes</taxon>
        <taxon>Micrococcales</taxon>
        <taxon>Microbacteriaceae</taxon>
        <taxon>Clavibacter</taxon>
    </lineage>
</organism>
<keyword evidence="3" id="KW-1015">Disulfide bond</keyword>
<dbReference type="Proteomes" id="UP000265355">
    <property type="component" value="Unassembled WGS sequence"/>
</dbReference>
<dbReference type="Pfam" id="PF20578">
    <property type="entry name" value="aBig_2"/>
    <property type="match status" value="1"/>
</dbReference>
<feature type="region of interest" description="Disordered" evidence="5">
    <location>
        <begin position="1"/>
        <end position="27"/>
    </location>
</feature>
<evidence type="ECO:0000256" key="2">
    <source>
        <dbReference type="ARBA" id="ARBA00022801"/>
    </source>
</evidence>
<comment type="caution">
    <text evidence="7">The sequence shown here is derived from an EMBL/GenBank/DDBJ whole genome shotgun (WGS) entry which is preliminary data.</text>
</comment>
<keyword evidence="1" id="KW-0732">Signal</keyword>
<dbReference type="InterPro" id="IPR046780">
    <property type="entry name" value="aBig_2"/>
</dbReference>
<sequence length="897" mass="92906">MRISPRWSTALSGARRRAMRPEPASHPIRRSPLRAAVAAIGLGAVLASGLVAPAVATAAEPVVPTSGLLADYRFTQASGTSVPNAAGGAVGAARVVNGSDALWTGTSLRLTGGAKSSAAPWVELPDDLLTGKTSGTVTIETRANASMLDTFHFLWNIGSDSTSQYWFASVRDKVRTAITTTGGNGENNARSASGISADRWYSLTSVIDAGAGTISFFVDGARVASAPTALRPSSVADQSLNTIGRAPYPDPFYAGEVSTFRVYDRALTGDEVAAVSNVDAKLHASSFTAATSAVLSGVAAVTVDDATTNLPDYGGAVTWASSDPTLRIAADGRTLTADRPAAGQAARTSTLTATASIRGVAQSRQVAVTVEPQVGVDTPYGYMMVHFVEDAQGYAEKIYLDVSRGDDPEKWDPLNGGKAILASDLGTTGVRDPYLTYNPQTKKYYIIATDLRVFGGDRGTGSCTTWCYWTTQGSTKMNVWESTDLVSWSDVRQFDVALDAAGKKTLEAGMMWAPEATWVPDYAGAGKGAFVVYWSSTVYPDAGHAPGSGASRVLWGATTDFTQATYSYGGTFIDTGADVIDTTMIQDGGTTYRISKDNGTGRGIYMESTTATQWWLPATKWTQLQDRIGAVWSGGNPSGVEGPAVFKDHGADRWYLYVDVIPAAGYRPMVTNDLDAGWTQLVDPGFSLAPSTKHGGIVSLTAGQYAEVRAADAASAVRSDFGEVGSVSSLPARTDVVLAYGRGTASQPITWDTSSVGTAPGRYPVTGVVRTVGANDDQWIGAGGSTAYDASGRVLSSSTAVKVTATVVTAATASLTASTRCVAGKVVVTGVVRNTGTSPLSVVIGSAWGSSPTLTAAPAGNATHAFTTRATAVAAGSLTATAAGARLTAAYPARACG</sequence>
<dbReference type="RefSeq" id="WP_119372151.1">
    <property type="nucleotide sequence ID" value="NZ_CP040792.1"/>
</dbReference>
<name>A0ABX9NAA5_9MICO</name>
<dbReference type="InterPro" id="IPR050727">
    <property type="entry name" value="GH43_arabinanases"/>
</dbReference>
<dbReference type="Gene3D" id="2.60.120.200">
    <property type="match status" value="1"/>
</dbReference>
<gene>
    <name evidence="7" type="ORF">DZF98_00545</name>
</gene>
<reference evidence="7 8" key="1">
    <citation type="submission" date="2018-08" db="EMBL/GenBank/DDBJ databases">
        <title>Genome Sequence of Clavibacter michiganensis Subspecies type strains, and the Atypical Peach-Colored Strains Isolated from Tomato.</title>
        <authorList>
            <person name="Osdaghi E."/>
            <person name="Portier P."/>
            <person name="Briand M."/>
            <person name="Jacques M.-A."/>
        </authorList>
    </citation>
    <scope>NUCLEOTIDE SEQUENCE [LARGE SCALE GENOMIC DNA]</scope>
    <source>
        <strain evidence="7 8">CFBP 8216</strain>
    </source>
</reference>
<dbReference type="InterPro" id="IPR023296">
    <property type="entry name" value="Glyco_hydro_beta-prop_sf"/>
</dbReference>
<dbReference type="SMART" id="SM00560">
    <property type="entry name" value="LamGL"/>
    <property type="match status" value="1"/>
</dbReference>